<dbReference type="InterPro" id="IPR012296">
    <property type="entry name" value="Nuclease_put_TT1808"/>
</dbReference>
<dbReference type="RefSeq" id="WP_074655339.1">
    <property type="nucleotide sequence ID" value="NZ_FNSD01000001.1"/>
</dbReference>
<dbReference type="InterPro" id="IPR008538">
    <property type="entry name" value="Uma2"/>
</dbReference>
<dbReference type="OrthoDB" id="119052at2"/>
<dbReference type="EMBL" id="FNSD01000001">
    <property type="protein sequence ID" value="SEC49479.1"/>
    <property type="molecule type" value="Genomic_DNA"/>
</dbReference>
<dbReference type="CDD" id="cd06260">
    <property type="entry name" value="DUF820-like"/>
    <property type="match status" value="1"/>
</dbReference>
<gene>
    <name evidence="2" type="ORF">SAMN05443244_3599</name>
</gene>
<dbReference type="InterPro" id="IPR011335">
    <property type="entry name" value="Restrct_endonuc-II-like"/>
</dbReference>
<evidence type="ECO:0000313" key="2">
    <source>
        <dbReference type="EMBL" id="SEC49479.1"/>
    </source>
</evidence>
<reference evidence="2 3" key="1">
    <citation type="submission" date="2016-10" db="EMBL/GenBank/DDBJ databases">
        <authorList>
            <person name="de Groot N.N."/>
        </authorList>
    </citation>
    <scope>NUCLEOTIDE SEQUENCE [LARGE SCALE GENOMIC DNA]</scope>
    <source>
        <strain evidence="2 3">AB35.6</strain>
    </source>
</reference>
<evidence type="ECO:0000259" key="1">
    <source>
        <dbReference type="Pfam" id="PF05685"/>
    </source>
</evidence>
<evidence type="ECO:0000313" key="3">
    <source>
        <dbReference type="Proteomes" id="UP000182409"/>
    </source>
</evidence>
<proteinExistence type="predicted"/>
<dbReference type="Proteomes" id="UP000182409">
    <property type="component" value="Unassembled WGS sequence"/>
</dbReference>
<dbReference type="Gene3D" id="3.90.1570.10">
    <property type="entry name" value="tt1808, chain A"/>
    <property type="match status" value="1"/>
</dbReference>
<dbReference type="GO" id="GO:0004519">
    <property type="term" value="F:endonuclease activity"/>
    <property type="evidence" value="ECO:0007669"/>
    <property type="project" value="UniProtKB-KW"/>
</dbReference>
<organism evidence="2 3">
    <name type="scientific">Terriglobus roseus</name>
    <dbReference type="NCBI Taxonomy" id="392734"/>
    <lineage>
        <taxon>Bacteria</taxon>
        <taxon>Pseudomonadati</taxon>
        <taxon>Acidobacteriota</taxon>
        <taxon>Terriglobia</taxon>
        <taxon>Terriglobales</taxon>
        <taxon>Acidobacteriaceae</taxon>
        <taxon>Terriglobus</taxon>
    </lineage>
</organism>
<name>A0A1H4SZL7_9BACT</name>
<sequence length="180" mass="20484">MATTPTLMTMEQYLHTSFHPDVDLVDGEIQERNLGEKDHGRAQGYVYSWFLLREASFALEPILEYRMIVGEKRVRICDVALVQSDLPDEQVGETPPVICVEIMCPEDRLARAVMVLSDYRTMGVSNIWLIDPQERIAYVYGPGGLERQQDLILRAPGTDIALDVNDLFADLDKRKNKEKA</sequence>
<dbReference type="Pfam" id="PF05685">
    <property type="entry name" value="Uma2"/>
    <property type="match status" value="1"/>
</dbReference>
<keyword evidence="2" id="KW-0378">Hydrolase</keyword>
<protein>
    <submittedName>
        <fullName evidence="2">Endonuclease, Uma2 family (Restriction endonuclease fold)</fullName>
    </submittedName>
</protein>
<feature type="domain" description="Putative restriction endonuclease" evidence="1">
    <location>
        <begin position="20"/>
        <end position="149"/>
    </location>
</feature>
<accession>A0A1H4SZL7</accession>
<dbReference type="SUPFAM" id="SSF52980">
    <property type="entry name" value="Restriction endonuclease-like"/>
    <property type="match status" value="1"/>
</dbReference>
<keyword evidence="2" id="KW-0540">Nuclease</keyword>
<keyword evidence="2" id="KW-0255">Endonuclease</keyword>
<dbReference type="AlphaFoldDB" id="A0A1H4SZL7"/>